<gene>
    <name evidence="5" type="ORF">ACFO0J_11940</name>
</gene>
<sequence>MPFSIPRRRLLAGALATLPLALALPGCSPKAEPLAFEGNDISGTHLGRDLDMVDTTGRQRTLADYRGKVLMVFFGYTQCPDVCPTAMAQASQVMELLGDKARDVRVLMVSVDPARDTPDVLAAYVQAFDPSFIGLTGTPEQLDKTARSFKAFYAKEAGPSPDHYAMNHSSAFYLLDREGEARALLGPSLTPEDMAHDIKLLL</sequence>
<dbReference type="InterPro" id="IPR013766">
    <property type="entry name" value="Thioredoxin_domain"/>
</dbReference>
<feature type="domain" description="Thioredoxin" evidence="4">
    <location>
        <begin position="27"/>
        <end position="202"/>
    </location>
</feature>
<keyword evidence="2" id="KW-0186">Copper</keyword>
<dbReference type="InterPro" id="IPR006311">
    <property type="entry name" value="TAT_signal"/>
</dbReference>
<keyword evidence="3" id="KW-0732">Signal</keyword>
<dbReference type="Proteomes" id="UP001595756">
    <property type="component" value="Unassembled WGS sequence"/>
</dbReference>
<comment type="caution">
    <text evidence="5">The sequence shown here is derived from an EMBL/GenBank/DDBJ whole genome shotgun (WGS) entry which is preliminary data.</text>
</comment>
<feature type="signal peptide" evidence="3">
    <location>
        <begin position="1"/>
        <end position="23"/>
    </location>
</feature>
<dbReference type="EMBL" id="JBHSDY010000007">
    <property type="protein sequence ID" value="MFC4298755.1"/>
    <property type="molecule type" value="Genomic_DNA"/>
</dbReference>
<evidence type="ECO:0000256" key="2">
    <source>
        <dbReference type="ARBA" id="ARBA00023008"/>
    </source>
</evidence>
<dbReference type="PANTHER" id="PTHR12151">
    <property type="entry name" value="ELECTRON TRANSPORT PROTIN SCO1/SENC FAMILY MEMBER"/>
    <property type="match status" value="1"/>
</dbReference>
<dbReference type="Gene3D" id="3.40.30.10">
    <property type="entry name" value="Glutaredoxin"/>
    <property type="match status" value="1"/>
</dbReference>
<evidence type="ECO:0000256" key="3">
    <source>
        <dbReference type="SAM" id="SignalP"/>
    </source>
</evidence>
<evidence type="ECO:0000313" key="5">
    <source>
        <dbReference type="EMBL" id="MFC4298755.1"/>
    </source>
</evidence>
<dbReference type="Pfam" id="PF02630">
    <property type="entry name" value="SCO1-SenC"/>
    <property type="match status" value="1"/>
</dbReference>
<dbReference type="RefSeq" id="WP_376813315.1">
    <property type="nucleotide sequence ID" value="NZ_JBHSDY010000007.1"/>
</dbReference>
<dbReference type="PANTHER" id="PTHR12151:SF25">
    <property type="entry name" value="LINALOOL DEHYDRATASE_ISOMERASE DOMAIN-CONTAINING PROTEIN"/>
    <property type="match status" value="1"/>
</dbReference>
<dbReference type="PROSITE" id="PS51352">
    <property type="entry name" value="THIOREDOXIN_2"/>
    <property type="match status" value="1"/>
</dbReference>
<evidence type="ECO:0000259" key="4">
    <source>
        <dbReference type="PROSITE" id="PS51352"/>
    </source>
</evidence>
<dbReference type="CDD" id="cd02968">
    <property type="entry name" value="SCO"/>
    <property type="match status" value="1"/>
</dbReference>
<dbReference type="PROSITE" id="PS51318">
    <property type="entry name" value="TAT"/>
    <property type="match status" value="1"/>
</dbReference>
<evidence type="ECO:0000256" key="1">
    <source>
        <dbReference type="ARBA" id="ARBA00010996"/>
    </source>
</evidence>
<protein>
    <submittedName>
        <fullName evidence="5">SCO family protein</fullName>
    </submittedName>
</protein>
<evidence type="ECO:0000313" key="6">
    <source>
        <dbReference type="Proteomes" id="UP001595756"/>
    </source>
</evidence>
<feature type="chain" id="PRO_5045888371" evidence="3">
    <location>
        <begin position="24"/>
        <end position="202"/>
    </location>
</feature>
<accession>A0ABV8RZD5</accession>
<dbReference type="InterPro" id="IPR036249">
    <property type="entry name" value="Thioredoxin-like_sf"/>
</dbReference>
<organism evidence="5 6">
    <name type="scientific">Castellaniella hirudinis</name>
    <dbReference type="NCBI Taxonomy" id="1144617"/>
    <lineage>
        <taxon>Bacteria</taxon>
        <taxon>Pseudomonadati</taxon>
        <taxon>Pseudomonadota</taxon>
        <taxon>Betaproteobacteria</taxon>
        <taxon>Burkholderiales</taxon>
        <taxon>Alcaligenaceae</taxon>
        <taxon>Castellaniella</taxon>
    </lineage>
</organism>
<name>A0ABV8RZD5_9BURK</name>
<proteinExistence type="inferred from homology"/>
<dbReference type="InterPro" id="IPR003782">
    <property type="entry name" value="SCO1/SenC"/>
</dbReference>
<dbReference type="SUPFAM" id="SSF52833">
    <property type="entry name" value="Thioredoxin-like"/>
    <property type="match status" value="1"/>
</dbReference>
<reference evidence="6" key="1">
    <citation type="journal article" date="2019" name="Int. J. Syst. Evol. Microbiol.">
        <title>The Global Catalogue of Microorganisms (GCM) 10K type strain sequencing project: providing services to taxonomists for standard genome sequencing and annotation.</title>
        <authorList>
            <consortium name="The Broad Institute Genomics Platform"/>
            <consortium name="The Broad Institute Genome Sequencing Center for Infectious Disease"/>
            <person name="Wu L."/>
            <person name="Ma J."/>
        </authorList>
    </citation>
    <scope>NUCLEOTIDE SEQUENCE [LARGE SCALE GENOMIC DNA]</scope>
    <source>
        <strain evidence="6">CGMCC 1.19029</strain>
    </source>
</reference>
<keyword evidence="6" id="KW-1185">Reference proteome</keyword>
<comment type="similarity">
    <text evidence="1">Belongs to the SCO1/2 family.</text>
</comment>